<sequence>MAFAPALDTIKPVKRTKHVIGQTGIAPIGFFQCSAQAVIDAGHFNRNRR</sequence>
<evidence type="ECO:0000313" key="1">
    <source>
        <dbReference type="EMBL" id="TDN84588.1"/>
    </source>
</evidence>
<name>A0A4V3BTV1_9SPHN</name>
<evidence type="ECO:0000313" key="2">
    <source>
        <dbReference type="Proteomes" id="UP000295493"/>
    </source>
</evidence>
<comment type="caution">
    <text evidence="1">The sequence shown here is derived from an EMBL/GenBank/DDBJ whole genome shotgun (WGS) entry which is preliminary data.</text>
</comment>
<proteinExistence type="predicted"/>
<reference evidence="1 2" key="1">
    <citation type="submission" date="2019-03" db="EMBL/GenBank/DDBJ databases">
        <title>Genomic Encyclopedia of Type Strains, Phase IV (KMG-IV): sequencing the most valuable type-strain genomes for metagenomic binning, comparative biology and taxonomic classification.</title>
        <authorList>
            <person name="Goeker M."/>
        </authorList>
    </citation>
    <scope>NUCLEOTIDE SEQUENCE [LARGE SCALE GENOMIC DNA]</scope>
    <source>
        <strain evidence="1 2">DSM 25059</strain>
    </source>
</reference>
<protein>
    <submittedName>
        <fullName evidence="1">Uncharacterized protein</fullName>
    </submittedName>
</protein>
<organism evidence="1 2">
    <name type="scientific">Stakelama pacifica</name>
    <dbReference type="NCBI Taxonomy" id="517720"/>
    <lineage>
        <taxon>Bacteria</taxon>
        <taxon>Pseudomonadati</taxon>
        <taxon>Pseudomonadota</taxon>
        <taxon>Alphaproteobacteria</taxon>
        <taxon>Sphingomonadales</taxon>
        <taxon>Sphingomonadaceae</taxon>
        <taxon>Stakelama</taxon>
    </lineage>
</organism>
<accession>A0A4V3BTV1</accession>
<dbReference type="Proteomes" id="UP000295493">
    <property type="component" value="Unassembled WGS sequence"/>
</dbReference>
<dbReference type="AlphaFoldDB" id="A0A4V3BTV1"/>
<gene>
    <name evidence="1" type="ORF">EV664_103234</name>
</gene>
<dbReference type="RefSeq" id="WP_162848787.1">
    <property type="nucleotide sequence ID" value="NZ_BMLU01000003.1"/>
</dbReference>
<keyword evidence="2" id="KW-1185">Reference proteome</keyword>
<dbReference type="EMBL" id="SNWD01000003">
    <property type="protein sequence ID" value="TDN84588.1"/>
    <property type="molecule type" value="Genomic_DNA"/>
</dbReference>